<proteinExistence type="predicted"/>
<dbReference type="EMBL" id="GBRH01229117">
    <property type="protein sequence ID" value="JAD68778.1"/>
    <property type="molecule type" value="Transcribed_RNA"/>
</dbReference>
<reference evidence="1" key="1">
    <citation type="submission" date="2014-09" db="EMBL/GenBank/DDBJ databases">
        <authorList>
            <person name="Magalhaes I.L.F."/>
            <person name="Oliveira U."/>
            <person name="Santos F.R."/>
            <person name="Vidigal T.H.D.A."/>
            <person name="Brescovit A.D."/>
            <person name="Santos A.J."/>
        </authorList>
    </citation>
    <scope>NUCLEOTIDE SEQUENCE</scope>
    <source>
        <tissue evidence="1">Shoot tissue taken approximately 20 cm above the soil surface</tissue>
    </source>
</reference>
<protein>
    <submittedName>
        <fullName evidence="1">Uncharacterized protein</fullName>
    </submittedName>
</protein>
<evidence type="ECO:0000313" key="1">
    <source>
        <dbReference type="EMBL" id="JAD68778.1"/>
    </source>
</evidence>
<accession>A0A0A9C2T7</accession>
<dbReference type="AlphaFoldDB" id="A0A0A9C2T7"/>
<organism evidence="1">
    <name type="scientific">Arundo donax</name>
    <name type="common">Giant reed</name>
    <name type="synonym">Donax arundinaceus</name>
    <dbReference type="NCBI Taxonomy" id="35708"/>
    <lineage>
        <taxon>Eukaryota</taxon>
        <taxon>Viridiplantae</taxon>
        <taxon>Streptophyta</taxon>
        <taxon>Embryophyta</taxon>
        <taxon>Tracheophyta</taxon>
        <taxon>Spermatophyta</taxon>
        <taxon>Magnoliopsida</taxon>
        <taxon>Liliopsida</taxon>
        <taxon>Poales</taxon>
        <taxon>Poaceae</taxon>
        <taxon>PACMAD clade</taxon>
        <taxon>Arundinoideae</taxon>
        <taxon>Arundineae</taxon>
        <taxon>Arundo</taxon>
    </lineage>
</organism>
<name>A0A0A9C2T7_ARUDO</name>
<reference evidence="1" key="2">
    <citation type="journal article" date="2015" name="Data Brief">
        <title>Shoot transcriptome of the giant reed, Arundo donax.</title>
        <authorList>
            <person name="Barrero R.A."/>
            <person name="Guerrero F.D."/>
            <person name="Moolhuijzen P."/>
            <person name="Goolsby J.A."/>
            <person name="Tidwell J."/>
            <person name="Bellgard S.E."/>
            <person name="Bellgard M.I."/>
        </authorList>
    </citation>
    <scope>NUCLEOTIDE SEQUENCE</scope>
    <source>
        <tissue evidence="1">Shoot tissue taken approximately 20 cm above the soil surface</tissue>
    </source>
</reference>
<sequence length="36" mass="4355">MCVIRIIVFAMQIENWICHIRVHDQFPLITISKDDR</sequence>